<dbReference type="RefSeq" id="WP_108954915.1">
    <property type="nucleotide sequence ID" value="NZ_BEVZ01000004.1"/>
</dbReference>
<feature type="transmembrane region" description="Helical" evidence="2">
    <location>
        <begin position="305"/>
        <end position="326"/>
    </location>
</feature>
<dbReference type="EMBL" id="JBEZUR010000033">
    <property type="protein sequence ID" value="MEU3556433.1"/>
    <property type="molecule type" value="Genomic_DNA"/>
</dbReference>
<comment type="caution">
    <text evidence="4">The sequence shown here is derived from an EMBL/GenBank/DDBJ whole genome shotgun (WGS) entry which is preliminary data.</text>
</comment>
<sequence length="336" mass="33090">MRVRRALAVAAAAAVVAPLTLLSAPTAFAEGPIPSASQSRPAGGTPETGGAGTTEPAAGGEATGEGTPAAGGETSPAATGTPAPAAPGPDGPSGRVENLGGGAGQEEGEGEEYPLCEKRAIDKGLSTAVTGLPAAYVAGSGWDEFRLTVTNRTGKELDRLWFDVSVELGAAEVEYLDEGGWTDEFRWEGDTASFGGYAEDVAAGESLVSDLRVRVRAGVQSDESFVVGGALYQGADDTCFHNGDTYDFVVLPAGTSTPSQTPSPSASPSVTSSPSPSASHSGTGASPQGGGGTTGNLAATGSDRALGLVGAAGAAAVVLGGGAVLVTRRRNAGARL</sequence>
<evidence type="ECO:0000256" key="2">
    <source>
        <dbReference type="SAM" id="Phobius"/>
    </source>
</evidence>
<keyword evidence="2" id="KW-0812">Transmembrane</keyword>
<feature type="region of interest" description="Disordered" evidence="1">
    <location>
        <begin position="253"/>
        <end position="298"/>
    </location>
</feature>
<evidence type="ECO:0000313" key="5">
    <source>
        <dbReference type="Proteomes" id="UP001550850"/>
    </source>
</evidence>
<feature type="signal peptide" evidence="3">
    <location>
        <begin position="1"/>
        <end position="29"/>
    </location>
</feature>
<evidence type="ECO:0000256" key="1">
    <source>
        <dbReference type="SAM" id="MobiDB-lite"/>
    </source>
</evidence>
<feature type="compositionally biased region" description="Low complexity" evidence="1">
    <location>
        <begin position="53"/>
        <end position="83"/>
    </location>
</feature>
<feature type="chain" id="PRO_5047183221" description="LPXTG cell wall anchor domain-containing protein" evidence="3">
    <location>
        <begin position="30"/>
        <end position="336"/>
    </location>
</feature>
<keyword evidence="3" id="KW-0732">Signal</keyword>
<protein>
    <recommendedName>
        <fullName evidence="6">LPXTG cell wall anchor domain-containing protein</fullName>
    </recommendedName>
</protein>
<proteinExistence type="predicted"/>
<feature type="region of interest" description="Disordered" evidence="1">
    <location>
        <begin position="32"/>
        <end position="111"/>
    </location>
</feature>
<evidence type="ECO:0008006" key="6">
    <source>
        <dbReference type="Google" id="ProtNLM"/>
    </source>
</evidence>
<accession>A0ABV2YL37</accession>
<reference evidence="4 5" key="1">
    <citation type="submission" date="2024-06" db="EMBL/GenBank/DDBJ databases">
        <title>The Natural Products Discovery Center: Release of the First 8490 Sequenced Strains for Exploring Actinobacteria Biosynthetic Diversity.</title>
        <authorList>
            <person name="Kalkreuter E."/>
            <person name="Kautsar S.A."/>
            <person name="Yang D."/>
            <person name="Bader C.D."/>
            <person name="Teijaro C.N."/>
            <person name="Fluegel L."/>
            <person name="Davis C.M."/>
            <person name="Simpson J.R."/>
            <person name="Lauterbach L."/>
            <person name="Steele A.D."/>
            <person name="Gui C."/>
            <person name="Meng S."/>
            <person name="Li G."/>
            <person name="Viehrig K."/>
            <person name="Ye F."/>
            <person name="Su P."/>
            <person name="Kiefer A.F."/>
            <person name="Nichols A."/>
            <person name="Cepeda A.J."/>
            <person name="Yan W."/>
            <person name="Fan B."/>
            <person name="Jiang Y."/>
            <person name="Adhikari A."/>
            <person name="Zheng C.-J."/>
            <person name="Schuster L."/>
            <person name="Cowan T.M."/>
            <person name="Smanski M.J."/>
            <person name="Chevrette M.G."/>
            <person name="De Carvalho L.P.S."/>
            <person name="Shen B."/>
        </authorList>
    </citation>
    <scope>NUCLEOTIDE SEQUENCE [LARGE SCALE GENOMIC DNA]</scope>
    <source>
        <strain evidence="4 5">NPDC038104</strain>
    </source>
</reference>
<keyword evidence="2" id="KW-0472">Membrane</keyword>
<name>A0ABV2YL37_9ACTN</name>
<evidence type="ECO:0000256" key="3">
    <source>
        <dbReference type="SAM" id="SignalP"/>
    </source>
</evidence>
<keyword evidence="2" id="KW-1133">Transmembrane helix</keyword>
<keyword evidence="5" id="KW-1185">Reference proteome</keyword>
<dbReference type="Proteomes" id="UP001550850">
    <property type="component" value="Unassembled WGS sequence"/>
</dbReference>
<gene>
    <name evidence="4" type="ORF">AB0E65_19815</name>
</gene>
<organism evidence="4 5">
    <name type="scientific">Streptomyces fragilis</name>
    <dbReference type="NCBI Taxonomy" id="67301"/>
    <lineage>
        <taxon>Bacteria</taxon>
        <taxon>Bacillati</taxon>
        <taxon>Actinomycetota</taxon>
        <taxon>Actinomycetes</taxon>
        <taxon>Kitasatosporales</taxon>
        <taxon>Streptomycetaceae</taxon>
        <taxon>Streptomyces</taxon>
    </lineage>
</organism>
<feature type="compositionally biased region" description="Low complexity" evidence="1">
    <location>
        <begin position="253"/>
        <end position="286"/>
    </location>
</feature>
<evidence type="ECO:0000313" key="4">
    <source>
        <dbReference type="EMBL" id="MEU3556433.1"/>
    </source>
</evidence>